<organism evidence="7 8">
    <name type="scientific">Tuber borchii</name>
    <name type="common">White truffle</name>
    <dbReference type="NCBI Taxonomy" id="42251"/>
    <lineage>
        <taxon>Eukaryota</taxon>
        <taxon>Fungi</taxon>
        <taxon>Dikarya</taxon>
        <taxon>Ascomycota</taxon>
        <taxon>Pezizomycotina</taxon>
        <taxon>Pezizomycetes</taxon>
        <taxon>Pezizales</taxon>
        <taxon>Tuberaceae</taxon>
        <taxon>Tuber</taxon>
    </lineage>
</organism>
<feature type="region of interest" description="Disordered" evidence="4">
    <location>
        <begin position="1091"/>
        <end position="1141"/>
    </location>
</feature>
<dbReference type="AlphaFoldDB" id="A0A2T6ZLG3"/>
<dbReference type="InterPro" id="IPR011989">
    <property type="entry name" value="ARM-like"/>
</dbReference>
<dbReference type="GO" id="GO:0005634">
    <property type="term" value="C:nucleus"/>
    <property type="evidence" value="ECO:0007669"/>
    <property type="project" value="UniProtKB-SubCell"/>
</dbReference>
<evidence type="ECO:0000256" key="3">
    <source>
        <dbReference type="ARBA" id="ARBA00023242"/>
    </source>
</evidence>
<gene>
    <name evidence="7" type="ORF">B9Z19DRAFT_991078</name>
</gene>
<accession>A0A2T6ZLG3</accession>
<dbReference type="Pfam" id="PF25772">
    <property type="entry name" value="HEAT_RRP12_N"/>
    <property type="match status" value="1"/>
</dbReference>
<feature type="region of interest" description="Disordered" evidence="4">
    <location>
        <begin position="1042"/>
        <end position="1071"/>
    </location>
</feature>
<dbReference type="Pfam" id="PF08161">
    <property type="entry name" value="RRP12_HEAT"/>
    <property type="match status" value="1"/>
</dbReference>
<dbReference type="PANTHER" id="PTHR48287">
    <property type="entry name" value="ARM REPEAT SUPERFAMILY PROTEIN"/>
    <property type="match status" value="1"/>
</dbReference>
<feature type="domain" description="RRP12 HEAT" evidence="5">
    <location>
        <begin position="337"/>
        <end position="630"/>
    </location>
</feature>
<dbReference type="OrthoDB" id="2192888at2759"/>
<evidence type="ECO:0000256" key="1">
    <source>
        <dbReference type="ARBA" id="ARBA00004123"/>
    </source>
</evidence>
<evidence type="ECO:0000313" key="7">
    <source>
        <dbReference type="EMBL" id="PUU76296.1"/>
    </source>
</evidence>
<dbReference type="SUPFAM" id="SSF48371">
    <property type="entry name" value="ARM repeat"/>
    <property type="match status" value="1"/>
</dbReference>
<dbReference type="InterPro" id="IPR016024">
    <property type="entry name" value="ARM-type_fold"/>
</dbReference>
<comment type="similarity">
    <text evidence="2">Belongs to the RRP12 family.</text>
</comment>
<dbReference type="Proteomes" id="UP000244722">
    <property type="component" value="Unassembled WGS sequence"/>
</dbReference>
<feature type="compositionally biased region" description="Acidic residues" evidence="4">
    <location>
        <begin position="1180"/>
        <end position="1197"/>
    </location>
</feature>
<reference evidence="7 8" key="1">
    <citation type="submission" date="2017-04" db="EMBL/GenBank/DDBJ databases">
        <title>Draft genome sequence of Tuber borchii Vittad., a whitish edible truffle.</title>
        <authorList>
            <consortium name="DOE Joint Genome Institute"/>
            <person name="Murat C."/>
            <person name="Kuo A."/>
            <person name="Barry K.W."/>
            <person name="Clum A."/>
            <person name="Dockter R.B."/>
            <person name="Fauchery L."/>
            <person name="Iotti M."/>
            <person name="Kohler A."/>
            <person name="Labutti K."/>
            <person name="Lindquist E.A."/>
            <person name="Lipzen A."/>
            <person name="Ohm R.A."/>
            <person name="Wang M."/>
            <person name="Grigoriev I.V."/>
            <person name="Zambonelli A."/>
            <person name="Martin F.M."/>
        </authorList>
    </citation>
    <scope>NUCLEOTIDE SEQUENCE [LARGE SCALE GENOMIC DNA]</scope>
    <source>
        <strain evidence="7 8">Tbo3840</strain>
    </source>
</reference>
<feature type="domain" description="RRP12 N-terminal HEAT" evidence="6">
    <location>
        <begin position="13"/>
        <end position="225"/>
    </location>
</feature>
<dbReference type="STRING" id="42251.A0A2T6ZLG3"/>
<dbReference type="PANTHER" id="PTHR48287:SF1">
    <property type="entry name" value="ARM REPEAT SUPERFAMILY PROTEIN"/>
    <property type="match status" value="1"/>
</dbReference>
<comment type="caution">
    <text evidence="7">The sequence shown here is derived from an EMBL/GenBank/DDBJ whole genome shotgun (WGS) entry which is preliminary data.</text>
</comment>
<feature type="region of interest" description="Disordered" evidence="4">
    <location>
        <begin position="998"/>
        <end position="1029"/>
    </location>
</feature>
<evidence type="ECO:0000259" key="6">
    <source>
        <dbReference type="Pfam" id="PF25772"/>
    </source>
</evidence>
<proteinExistence type="inferred from homology"/>
<evidence type="ECO:0000256" key="4">
    <source>
        <dbReference type="SAM" id="MobiDB-lite"/>
    </source>
</evidence>
<sequence length="1248" mass="138013">MSLEAKLEKIRSPNLQNQRQVAVVLSAVEDILREQKTEFTPAAYFAALLSLLQQATSTSVVLNKDLAASTVYLLDLVTPFAPPPLLRSKFPQILSHLVPALIANDADAPLLRSSIGCLESLLVAQDGPAWAIPQRDIGPRRALAGLLNLGLENRPKVRKRAHEAITKVLKCSPPSPSLDHPAAEMCATITLQSVADLAIASEEQRKKSGEHDPRVIHSLQLIKAVAGAGGWPSKKVEGLCEVLLSVSKSTNEYMMMAAFGVFEEMFAGLVNGVASAKLPRVIEVISELRPSQNDSQLLPSWLVVIARGYEVYAQVSEDEAFVKLPSLFETIAPFLDSQAYTIRTSSAQCLISLATNCIPDSFLFDITRFTENIFKRITAITTDLLSVRFQGAWNQVFNILSALFDKLRWRSIPLLDEAIKIIGGLRSNEGFQGKKEADEVLGRAVRAVGPDSILSILSLNLIKPASGAPGRAWMLPILRDWVENTKLQHFRKEFVPLSEAFFQKVVDFGEGKEKTVEIKIFETLVGQIWALLPGYCDLPLDLTEAFDQSFAELVANVLYQKVDLRSDICRALQQLIDSNKLVLEVPLEDDEENLVIQRRVSKADARKNIKHLASFSGNMLAVLFNVYSTTLPQYRGFILKCLNSFLSITPDTELMATFQKVTSMLETTLAEPVKKKSEAEATGNTKMAPMAHTLMDLVITITPYLPSGSHQSLFTIFSVTVNKSEDPQLQKKAYKIIPRLAEAEYGKQALIEKSEDLQRFLIGAAEKVASPARRDRLIALSQLVEFLPTTDLHFIPSILSEVIISAKEVNEKARTAAFDLLVLMGEKMKSGGTVINSKVAHMPPDAPNVTATLDEYITMVSAGLAGSTPHMISASITALTRILYQFKDDINKPLISEMITTLDLFLTSKNREIVRSVLGFIKVCIISLPKETMLPRFSTLVPNLMIWSHEHKAHFKAKVKHIIERMIRRFGYGAVEKHVPEEDKKLVINIRKTRERRKRRKDAIAANGDGDGDEEDADTAPRTRRQSKFASEFEAAIYDSDSDLSCDSAPEADFAPRRKNKRGDKSGEAYIHEEVDEPLDLLDRKSIGNISSTRPQRTRIGDMRKSATTKAKTNRDGKLIFGGEDNNDAERDGEDVGMGAELTPADGVNAYVQAITGKDAFVRGQRGRVKYSNKRGRHDDDDDGDGDNGDEEMEVDTEDRRGKGVYPLGGGGGGKKKAGKEMSGRKGLGVKRVREGRVGKSPKRKVRR</sequence>
<protein>
    <submittedName>
        <fullName evidence="7">NUC173 domain-domain-containing protein</fullName>
    </submittedName>
</protein>
<keyword evidence="3" id="KW-0539">Nucleus</keyword>
<evidence type="ECO:0000313" key="8">
    <source>
        <dbReference type="Proteomes" id="UP000244722"/>
    </source>
</evidence>
<dbReference type="Gene3D" id="1.25.10.10">
    <property type="entry name" value="Leucine-rich Repeat Variant"/>
    <property type="match status" value="2"/>
</dbReference>
<feature type="compositionally biased region" description="Basic residues" evidence="4">
    <location>
        <begin position="1165"/>
        <end position="1176"/>
    </location>
</feature>
<feature type="region of interest" description="Disordered" evidence="4">
    <location>
        <begin position="1157"/>
        <end position="1248"/>
    </location>
</feature>
<name>A0A2T6ZLG3_TUBBO</name>
<dbReference type="EMBL" id="NESQ01000193">
    <property type="protein sequence ID" value="PUU76296.1"/>
    <property type="molecule type" value="Genomic_DNA"/>
</dbReference>
<dbReference type="InterPro" id="IPR052087">
    <property type="entry name" value="RRP12"/>
</dbReference>
<feature type="compositionally biased region" description="Acidic residues" evidence="4">
    <location>
        <begin position="1125"/>
        <end position="1135"/>
    </location>
</feature>
<keyword evidence="8" id="KW-1185">Reference proteome</keyword>
<evidence type="ECO:0000256" key="2">
    <source>
        <dbReference type="ARBA" id="ARBA00007690"/>
    </source>
</evidence>
<dbReference type="InterPro" id="IPR057860">
    <property type="entry name" value="HEAT_RRP12_N"/>
</dbReference>
<evidence type="ECO:0000259" key="5">
    <source>
        <dbReference type="Pfam" id="PF08161"/>
    </source>
</evidence>
<comment type="subcellular location">
    <subcellularLocation>
        <location evidence="1">Nucleus</location>
    </subcellularLocation>
</comment>
<dbReference type="InterPro" id="IPR012978">
    <property type="entry name" value="HEAT_RRP12"/>
</dbReference>